<keyword evidence="3" id="KW-1185">Reference proteome</keyword>
<evidence type="ECO:0000256" key="1">
    <source>
        <dbReference type="SAM" id="SignalP"/>
    </source>
</evidence>
<evidence type="ECO:0008006" key="4">
    <source>
        <dbReference type="Google" id="ProtNLM"/>
    </source>
</evidence>
<protein>
    <recommendedName>
        <fullName evidence="4">DUF2846 domain-containing protein</fullName>
    </recommendedName>
</protein>
<feature type="signal peptide" evidence="1">
    <location>
        <begin position="1"/>
        <end position="19"/>
    </location>
</feature>
<reference evidence="2 3" key="1">
    <citation type="submission" date="2020-06" db="EMBL/GenBank/DDBJ databases">
        <title>Draft genome of Uliginosibacterium sp. IMCC34675.</title>
        <authorList>
            <person name="Song J."/>
        </authorList>
    </citation>
    <scope>NUCLEOTIDE SEQUENCE [LARGE SCALE GENOMIC DNA]</scope>
    <source>
        <strain evidence="2 3">IMCC34675</strain>
    </source>
</reference>
<feature type="chain" id="PRO_5046600667" description="DUF2846 domain-containing protein" evidence="1">
    <location>
        <begin position="20"/>
        <end position="156"/>
    </location>
</feature>
<evidence type="ECO:0000313" key="3">
    <source>
        <dbReference type="Proteomes" id="UP000778523"/>
    </source>
</evidence>
<gene>
    <name evidence="2" type="ORF">HJ583_015975</name>
</gene>
<evidence type="ECO:0000313" key="2">
    <source>
        <dbReference type="EMBL" id="NSL56532.1"/>
    </source>
</evidence>
<organism evidence="2 3">
    <name type="scientific">Uliginosibacterium aquaticum</name>
    <dbReference type="NCBI Taxonomy" id="2731212"/>
    <lineage>
        <taxon>Bacteria</taxon>
        <taxon>Pseudomonadati</taxon>
        <taxon>Pseudomonadota</taxon>
        <taxon>Betaproteobacteria</taxon>
        <taxon>Rhodocyclales</taxon>
        <taxon>Zoogloeaceae</taxon>
        <taxon>Uliginosibacterium</taxon>
    </lineage>
</organism>
<dbReference type="Proteomes" id="UP000778523">
    <property type="component" value="Unassembled WGS sequence"/>
</dbReference>
<dbReference type="RefSeq" id="WP_170022855.1">
    <property type="nucleotide sequence ID" value="NZ_JABCSC020000004.1"/>
</dbReference>
<dbReference type="PROSITE" id="PS51257">
    <property type="entry name" value="PROKAR_LIPOPROTEIN"/>
    <property type="match status" value="1"/>
</dbReference>
<proteinExistence type="predicted"/>
<comment type="caution">
    <text evidence="2">The sequence shown here is derived from an EMBL/GenBank/DDBJ whole genome shotgun (WGS) entry which is preliminary data.</text>
</comment>
<name>A0ABX2INE2_9RHOO</name>
<dbReference type="EMBL" id="JABCSC020000004">
    <property type="protein sequence ID" value="NSL56532.1"/>
    <property type="molecule type" value="Genomic_DNA"/>
</dbReference>
<keyword evidence="1" id="KW-0732">Signal</keyword>
<accession>A0ABX2INE2</accession>
<sequence length="156" mass="16965">MRGVIAGLLLAMLLGCASAPPLPPPLRATPEADQAAKLFRSKPGGARVYLYRNTRYGADALMSMRMDSLDLGTMGGSSFMPMELPPGFHLLEVTGTSVAKLELNLQGGRNYYIQINNAVTLEIGKVEIIERHALEAQYAIQNECSMVQPRQFALTP</sequence>